<protein>
    <submittedName>
        <fullName evidence="1">Uncharacterized protein</fullName>
    </submittedName>
</protein>
<gene>
    <name evidence="1" type="ORF">FZD51_06050</name>
</gene>
<evidence type="ECO:0000313" key="2">
    <source>
        <dbReference type="Proteomes" id="UP000322139"/>
    </source>
</evidence>
<dbReference type="AlphaFoldDB" id="A0A5D4RF71"/>
<evidence type="ECO:0000313" key="1">
    <source>
        <dbReference type="EMBL" id="TYS50113.1"/>
    </source>
</evidence>
<name>A0A5D4RF71_9BACI</name>
<accession>A0A5D4RF71</accession>
<dbReference type="RefSeq" id="WP_148973942.1">
    <property type="nucleotide sequence ID" value="NZ_VTER01000003.1"/>
</dbReference>
<comment type="caution">
    <text evidence="1">The sequence shown here is derived from an EMBL/GenBank/DDBJ whole genome shotgun (WGS) entry which is preliminary data.</text>
</comment>
<proteinExistence type="predicted"/>
<sequence>MKQILKLNSSDHSMIITAMTAFRQELEGMGQLLFDIAFNKLREAQPSVELDGMEMIYVTQSLNKYGKQLREMDRLDQSERYRLLGAEIERVRFNFQYTNGPKIGKKKAASA</sequence>
<dbReference type="Proteomes" id="UP000322139">
    <property type="component" value="Unassembled WGS sequence"/>
</dbReference>
<organism evidence="1 2">
    <name type="scientific">Bacillus infantis</name>
    <dbReference type="NCBI Taxonomy" id="324767"/>
    <lineage>
        <taxon>Bacteria</taxon>
        <taxon>Bacillati</taxon>
        <taxon>Bacillota</taxon>
        <taxon>Bacilli</taxon>
        <taxon>Bacillales</taxon>
        <taxon>Bacillaceae</taxon>
        <taxon>Bacillus</taxon>
    </lineage>
</organism>
<reference evidence="1 2" key="1">
    <citation type="submission" date="2019-08" db="EMBL/GenBank/DDBJ databases">
        <title>Bacillus genomes from the desert of Cuatro Cienegas, Coahuila.</title>
        <authorList>
            <person name="Olmedo-Alvarez G."/>
        </authorList>
    </citation>
    <scope>NUCLEOTIDE SEQUENCE [LARGE SCALE GENOMIC DNA]</scope>
    <source>
        <strain evidence="1 2">CH446_14T</strain>
    </source>
</reference>
<dbReference type="EMBL" id="VTER01000003">
    <property type="protein sequence ID" value="TYS50113.1"/>
    <property type="molecule type" value="Genomic_DNA"/>
</dbReference>